<proteinExistence type="predicted"/>
<dbReference type="InterPro" id="IPR036265">
    <property type="entry name" value="HIT-like_sf"/>
</dbReference>
<dbReference type="Gene3D" id="3.30.428.10">
    <property type="entry name" value="HIT-like"/>
    <property type="match status" value="1"/>
</dbReference>
<dbReference type="AlphaFoldDB" id="A0A916WPU3"/>
<keyword evidence="2" id="KW-1185">Reference proteome</keyword>
<organism evidence="1 2">
    <name type="scientific">Flexivirga endophytica</name>
    <dbReference type="NCBI Taxonomy" id="1849103"/>
    <lineage>
        <taxon>Bacteria</taxon>
        <taxon>Bacillati</taxon>
        <taxon>Actinomycetota</taxon>
        <taxon>Actinomycetes</taxon>
        <taxon>Micrococcales</taxon>
        <taxon>Dermacoccaceae</taxon>
        <taxon>Flexivirga</taxon>
    </lineage>
</organism>
<dbReference type="Proteomes" id="UP000636793">
    <property type="component" value="Unassembled WGS sequence"/>
</dbReference>
<comment type="caution">
    <text evidence="1">The sequence shown here is derived from an EMBL/GenBank/DDBJ whole genome shotgun (WGS) entry which is preliminary data.</text>
</comment>
<name>A0A916WPU3_9MICO</name>
<evidence type="ECO:0000313" key="2">
    <source>
        <dbReference type="Proteomes" id="UP000636793"/>
    </source>
</evidence>
<evidence type="ECO:0008006" key="3">
    <source>
        <dbReference type="Google" id="ProtNLM"/>
    </source>
</evidence>
<reference evidence="1" key="1">
    <citation type="journal article" date="2014" name="Int. J. Syst. Evol. Microbiol.">
        <title>Complete genome sequence of Corynebacterium casei LMG S-19264T (=DSM 44701T), isolated from a smear-ripened cheese.</title>
        <authorList>
            <consortium name="US DOE Joint Genome Institute (JGI-PGF)"/>
            <person name="Walter F."/>
            <person name="Albersmeier A."/>
            <person name="Kalinowski J."/>
            <person name="Ruckert C."/>
        </authorList>
    </citation>
    <scope>NUCLEOTIDE SEQUENCE</scope>
    <source>
        <strain evidence="1">CGMCC 1.15085</strain>
    </source>
</reference>
<dbReference type="SUPFAM" id="SSF54197">
    <property type="entry name" value="HIT-like"/>
    <property type="match status" value="1"/>
</dbReference>
<evidence type="ECO:0000313" key="1">
    <source>
        <dbReference type="EMBL" id="GGB23070.1"/>
    </source>
</evidence>
<reference evidence="1" key="2">
    <citation type="submission" date="2020-09" db="EMBL/GenBank/DDBJ databases">
        <authorList>
            <person name="Sun Q."/>
            <person name="Zhou Y."/>
        </authorList>
    </citation>
    <scope>NUCLEOTIDE SEQUENCE</scope>
    <source>
        <strain evidence="1">CGMCC 1.15085</strain>
    </source>
</reference>
<dbReference type="EMBL" id="BMHI01000002">
    <property type="protein sequence ID" value="GGB23070.1"/>
    <property type="molecule type" value="Genomic_DNA"/>
</dbReference>
<protein>
    <recommendedName>
        <fullName evidence="3">HIT family protein</fullName>
    </recommendedName>
</protein>
<gene>
    <name evidence="1" type="ORF">GCM10011492_11130</name>
</gene>
<accession>A0A916WPU3</accession>
<sequence>MPNSIKPSASERGTLIDMETTRTVIEAAPGAAPESPEPGRDCWFCQDAIRTDPPPGGWLLDDGIWRAGAAPVGMAAAGTVVLEAKRHVQDQSGFDTREAITFVPSLGAVLTAMRAGLGCDRVYQWSTMAAYPHFHVWLIPWWQTSAHEGPAHLLDTVESPATEADVTAATARIAQALR</sequence>